<accession>A0AAU9N0S0</accession>
<evidence type="ECO:0000313" key="2">
    <source>
        <dbReference type="Proteomes" id="UP001157418"/>
    </source>
</evidence>
<dbReference type="AlphaFoldDB" id="A0AAU9N0S0"/>
<reference evidence="1 2" key="1">
    <citation type="submission" date="2022-01" db="EMBL/GenBank/DDBJ databases">
        <authorList>
            <person name="Xiong W."/>
            <person name="Schranz E."/>
        </authorList>
    </citation>
    <scope>NUCLEOTIDE SEQUENCE [LARGE SCALE GENOMIC DNA]</scope>
</reference>
<comment type="caution">
    <text evidence="1">The sequence shown here is derived from an EMBL/GenBank/DDBJ whole genome shotgun (WGS) entry which is preliminary data.</text>
</comment>
<name>A0AAU9N0S0_9ASTR</name>
<gene>
    <name evidence="1" type="ORF">LVIROSA_LOCUS16811</name>
</gene>
<dbReference type="EMBL" id="CAKMRJ010003303">
    <property type="protein sequence ID" value="CAH1429994.1"/>
    <property type="molecule type" value="Genomic_DNA"/>
</dbReference>
<proteinExistence type="predicted"/>
<keyword evidence="2" id="KW-1185">Reference proteome</keyword>
<dbReference type="Proteomes" id="UP001157418">
    <property type="component" value="Unassembled WGS sequence"/>
</dbReference>
<protein>
    <submittedName>
        <fullName evidence="1">Uncharacterized protein</fullName>
    </submittedName>
</protein>
<organism evidence="1 2">
    <name type="scientific">Lactuca virosa</name>
    <dbReference type="NCBI Taxonomy" id="75947"/>
    <lineage>
        <taxon>Eukaryota</taxon>
        <taxon>Viridiplantae</taxon>
        <taxon>Streptophyta</taxon>
        <taxon>Embryophyta</taxon>
        <taxon>Tracheophyta</taxon>
        <taxon>Spermatophyta</taxon>
        <taxon>Magnoliopsida</taxon>
        <taxon>eudicotyledons</taxon>
        <taxon>Gunneridae</taxon>
        <taxon>Pentapetalae</taxon>
        <taxon>asterids</taxon>
        <taxon>campanulids</taxon>
        <taxon>Asterales</taxon>
        <taxon>Asteraceae</taxon>
        <taxon>Cichorioideae</taxon>
        <taxon>Cichorieae</taxon>
        <taxon>Lactucinae</taxon>
        <taxon>Lactuca</taxon>
    </lineage>
</organism>
<sequence>MFLFSLSPFQSSTDHPDPNSVLFSYHLHSSLTSHFVNSSTAVSLPLTDSGLASESGILKLHHAYSPSGSAYGKAVFQFRLRPSLLFQITASQFEAHYGWASKHQHCPYSLASAGLEDSFTLYTVLKAQDFEKADNDFISSGLTRLTSAMTLVVVILMQVPPPLPAVMVKTHHNRVYFVEYRSPNPYSFLPSYQFLTELVTGKEPREGDGDMNLAEWAWRYFSEVNSMVEALDPEIKQANSFMEEITLVFKQAHFHKLIRKLMLPP</sequence>
<evidence type="ECO:0000313" key="1">
    <source>
        <dbReference type="EMBL" id="CAH1429994.1"/>
    </source>
</evidence>